<dbReference type="InterPro" id="IPR027417">
    <property type="entry name" value="P-loop_NTPase"/>
</dbReference>
<dbReference type="SUPFAM" id="SSF46894">
    <property type="entry name" value="C-terminal effector domain of the bipartite response regulators"/>
    <property type="match status" value="1"/>
</dbReference>
<accession>A0ABW0B6U8</accession>
<dbReference type="InterPro" id="IPR016032">
    <property type="entry name" value="Sig_transdc_resp-reg_C-effctor"/>
</dbReference>
<keyword evidence="7" id="KW-0067">ATP-binding</keyword>
<dbReference type="InterPro" id="IPR011990">
    <property type="entry name" value="TPR-like_helical_dom_sf"/>
</dbReference>
<dbReference type="SUPFAM" id="SSF52540">
    <property type="entry name" value="P-loop containing nucleoside triphosphate hydrolases"/>
    <property type="match status" value="1"/>
</dbReference>
<comment type="similarity">
    <text evidence="1">Belongs to the AfsR/DnrI/RedD regulatory family.</text>
</comment>
<dbReference type="CDD" id="cd15831">
    <property type="entry name" value="BTAD"/>
    <property type="match status" value="1"/>
</dbReference>
<evidence type="ECO:0000313" key="7">
    <source>
        <dbReference type="EMBL" id="MFC5172973.1"/>
    </source>
</evidence>
<dbReference type="RefSeq" id="WP_065848838.1">
    <property type="nucleotide sequence ID" value="NZ_JBHSKI010000009.1"/>
</dbReference>
<keyword evidence="7" id="KW-0547">Nucleotide-binding</keyword>
<dbReference type="GO" id="GO:0005524">
    <property type="term" value="F:ATP binding"/>
    <property type="evidence" value="ECO:0007669"/>
    <property type="project" value="UniProtKB-KW"/>
</dbReference>
<dbReference type="InterPro" id="IPR036388">
    <property type="entry name" value="WH-like_DNA-bd_sf"/>
</dbReference>
<dbReference type="PANTHER" id="PTHR47691:SF3">
    <property type="entry name" value="HTH-TYPE TRANSCRIPTIONAL REGULATOR RV0890C-RELATED"/>
    <property type="match status" value="1"/>
</dbReference>
<dbReference type="Pfam" id="PF03704">
    <property type="entry name" value="BTAD"/>
    <property type="match status" value="1"/>
</dbReference>
<gene>
    <name evidence="7" type="ORF">ACFPRK_20615</name>
</gene>
<keyword evidence="3" id="KW-0238">DNA-binding</keyword>
<dbReference type="InterPro" id="IPR019734">
    <property type="entry name" value="TPR_rpt"/>
</dbReference>
<evidence type="ECO:0000256" key="1">
    <source>
        <dbReference type="ARBA" id="ARBA00005820"/>
    </source>
</evidence>
<keyword evidence="4" id="KW-0175">Coiled coil</keyword>
<evidence type="ECO:0000256" key="2">
    <source>
        <dbReference type="ARBA" id="ARBA00023012"/>
    </source>
</evidence>
<protein>
    <submittedName>
        <fullName evidence="7">ATP-binding protein</fullName>
    </submittedName>
</protein>
<reference evidence="8" key="1">
    <citation type="journal article" date="2019" name="Int. J. Syst. Evol. Microbiol.">
        <title>The Global Catalogue of Microorganisms (GCM) 10K type strain sequencing project: providing services to taxonomists for standard genome sequencing and annotation.</title>
        <authorList>
            <consortium name="The Broad Institute Genomics Platform"/>
            <consortium name="The Broad Institute Genome Sequencing Center for Infectious Disease"/>
            <person name="Wu L."/>
            <person name="Ma J."/>
        </authorList>
    </citation>
    <scope>NUCLEOTIDE SEQUENCE [LARGE SCALE GENOMIC DNA]</scope>
    <source>
        <strain evidence="8">CGMCC 4.1721</strain>
    </source>
</reference>
<keyword evidence="8" id="KW-1185">Reference proteome</keyword>
<keyword evidence="2" id="KW-0902">Two-component regulatory system</keyword>
<dbReference type="PRINTS" id="PR00364">
    <property type="entry name" value="DISEASERSIST"/>
</dbReference>
<name>A0ABW0B6U8_9ACTN</name>
<evidence type="ECO:0000259" key="6">
    <source>
        <dbReference type="SMART" id="SM01043"/>
    </source>
</evidence>
<evidence type="ECO:0000313" key="8">
    <source>
        <dbReference type="Proteomes" id="UP001596208"/>
    </source>
</evidence>
<comment type="caution">
    <text evidence="7">The sequence shown here is derived from an EMBL/GenBank/DDBJ whole genome shotgun (WGS) entry which is preliminary data.</text>
</comment>
<dbReference type="SMART" id="SM00862">
    <property type="entry name" value="Trans_reg_C"/>
    <property type="match status" value="1"/>
</dbReference>
<dbReference type="InterPro" id="IPR001867">
    <property type="entry name" value="OmpR/PhoB-type_DNA-bd"/>
</dbReference>
<dbReference type="SMART" id="SM00028">
    <property type="entry name" value="TPR"/>
    <property type="match status" value="2"/>
</dbReference>
<dbReference type="EMBL" id="JBHSKI010000009">
    <property type="protein sequence ID" value="MFC5172973.1"/>
    <property type="molecule type" value="Genomic_DNA"/>
</dbReference>
<dbReference type="Gene3D" id="3.40.50.300">
    <property type="entry name" value="P-loop containing nucleotide triphosphate hydrolases"/>
    <property type="match status" value="1"/>
</dbReference>
<feature type="coiled-coil region" evidence="4">
    <location>
        <begin position="630"/>
        <end position="657"/>
    </location>
</feature>
<feature type="domain" description="OmpR/PhoB-type" evidence="5">
    <location>
        <begin position="16"/>
        <end position="88"/>
    </location>
</feature>
<dbReference type="Gene3D" id="1.25.40.10">
    <property type="entry name" value="Tetratricopeptide repeat domain"/>
    <property type="match status" value="2"/>
</dbReference>
<sequence>MRYQILGPARAFREDGTPVTVGGARLRALLTALALRPGHSIPVPLLVDAVWVDAPPADAAGALHALVGRLRRALGPGTVTSADGGYALCAAPSDIDAHRFEQLARDGTRLLAAGDAAAALALLDEALALWPGGPALADLPEHSTEAGRLGTRLFETRRGRLGALTALGRAEEALPELMALCDEHPLDEPLQALRLRALRATGRTAEALDAYETLRRDLADRLGADPGDELRSLHGELLAPPGQEAASEEPAGPGGKLRARLTSFVGRQDDIASIGADLVRARLVTLLGPGGAGKTRLSMEAAEAADAGRRWPDGVWLAELAPVEDPSTVPEVVLTALGARQTVLPGAKTEELRAVDRGTGDAPLVRLTEHCGGRRMLLLLDNCEHVVDAAARLTEEVLARCPGVTVLATSREPLGVPGEVLRPVEPLPGPMALRLFTERGVAARPGFRPEDDPEAAAEICRRLDGLPLAIELAAARLRILTPRQIADRLDDRFLLLTGGARTVLPRQQTLRAVVDWSWDLLGAEERAVLCALSVFAGDCDLPAVEAVCGAGALGLLGSLVDKSLVVASAPTASGTGMRYRLLETIGEYAAERLDESGRRPGVERRHLVHFRELARRTNPLLRGDGQRAAIAVFENEYENLRAALRRAVAAADEHEALCLVHTLAWYWQIRDLRADARHWSGAVAALGPDPFAAPAVPAPPLHARCTDAPPPMPPDLLVEARRGVRLIHLASMSHELDRWTMPEAVEYCGRIVEVYWPGVPQTCRTPGVLWIHAVMLTGEPGRLLQLVDRAVEACRSLGDDWDLASALQLRANMLANRGDKTGEAARDADESLALFTRLGDSWGAAEALSVRGESYERVGDNAGAAKDFRAAIRHAQQLGALSQVAVLKTRLAGVLTEPGQDAEAEAVLREVLAEADRHSHMVEPAARMTLAVWLNRTGRTDEARAELERLLGTFRYSSLATFEGLVHGLLAWTANLDGRYADALDRAREALDRARDPLGALVAPQMPAVHLMTMARALAGLGGTVRVANAARLLGAADALLPPGYSPAAQERTSHEDAEAAVRTGLTDAAYELLYAEGGRLTVDEAASLSAL</sequence>
<organism evidence="7 8">
    <name type="scientific">Streptomyces mutomycini</name>
    <dbReference type="NCBI Taxonomy" id="284036"/>
    <lineage>
        <taxon>Bacteria</taxon>
        <taxon>Bacillati</taxon>
        <taxon>Actinomycetota</taxon>
        <taxon>Actinomycetes</taxon>
        <taxon>Kitasatosporales</taxon>
        <taxon>Streptomycetaceae</taxon>
        <taxon>Streptomyces</taxon>
    </lineage>
</organism>
<evidence type="ECO:0000256" key="3">
    <source>
        <dbReference type="ARBA" id="ARBA00023125"/>
    </source>
</evidence>
<evidence type="ECO:0000256" key="4">
    <source>
        <dbReference type="SAM" id="Coils"/>
    </source>
</evidence>
<evidence type="ECO:0000259" key="5">
    <source>
        <dbReference type="SMART" id="SM00862"/>
    </source>
</evidence>
<dbReference type="SMART" id="SM01043">
    <property type="entry name" value="BTAD"/>
    <property type="match status" value="1"/>
</dbReference>
<dbReference type="Gene3D" id="1.10.10.10">
    <property type="entry name" value="Winged helix-like DNA-binding domain superfamily/Winged helix DNA-binding domain"/>
    <property type="match status" value="1"/>
</dbReference>
<dbReference type="Proteomes" id="UP001596208">
    <property type="component" value="Unassembled WGS sequence"/>
</dbReference>
<dbReference type="PANTHER" id="PTHR47691">
    <property type="entry name" value="REGULATOR-RELATED"/>
    <property type="match status" value="1"/>
</dbReference>
<feature type="domain" description="Bacterial transcriptional activator" evidence="6">
    <location>
        <begin position="95"/>
        <end position="238"/>
    </location>
</feature>
<proteinExistence type="inferred from homology"/>
<dbReference type="InterPro" id="IPR005158">
    <property type="entry name" value="BTAD"/>
</dbReference>
<dbReference type="SUPFAM" id="SSF48452">
    <property type="entry name" value="TPR-like"/>
    <property type="match status" value="3"/>
</dbReference>